<dbReference type="GO" id="GO:0016787">
    <property type="term" value="F:hydrolase activity"/>
    <property type="evidence" value="ECO:0007669"/>
    <property type="project" value="UniProtKB-KW"/>
</dbReference>
<evidence type="ECO:0000313" key="4">
    <source>
        <dbReference type="EMBL" id="MXO58848.1"/>
    </source>
</evidence>
<sequence length="304" mass="31978">MTVRTVKAGLALLLAVGLAAASPGAAQQGSGPLVVRLWPDGAPGAGERRNQPEVARDWWIKNVNDPTLTAFPADPRHANGAAINVVPGGGHREIVWTSEGPNVARVLNRMGIAAYVLKYRLANEEGSTYSVEDAAADTRRAIRWLRANAEAQHVDPDRIGVMGFSAGGELVTMVADNPDPPASRAADPQKDVSARPDFQVLVFPGPGGQPASAVSSAPPAFLVAGSLDQCCGAPTVALYEQLRKAGISAELHMYAGADHAFNIDETDLVGVLHWPDRLADWMADSGLMDERSAQGTGPAGDKRQ</sequence>
<evidence type="ECO:0000313" key="5">
    <source>
        <dbReference type="Proteomes" id="UP000433652"/>
    </source>
</evidence>
<dbReference type="Pfam" id="PF20434">
    <property type="entry name" value="BD-FAE"/>
    <property type="match status" value="1"/>
</dbReference>
<keyword evidence="1 4" id="KW-0378">Hydrolase</keyword>
<dbReference type="InterPro" id="IPR049492">
    <property type="entry name" value="BD-FAE-like_dom"/>
</dbReference>
<dbReference type="RefSeq" id="WP_159792691.1">
    <property type="nucleotide sequence ID" value="NZ_WTYM01000030.1"/>
</dbReference>
<dbReference type="AlphaFoldDB" id="A0A6I4STY5"/>
<keyword evidence="5" id="KW-1185">Reference proteome</keyword>
<feature type="domain" description="BD-FAE-like" evidence="3">
    <location>
        <begin position="88"/>
        <end position="175"/>
    </location>
</feature>
<keyword evidence="2" id="KW-0732">Signal</keyword>
<feature type="chain" id="PRO_5026347458" evidence="2">
    <location>
        <begin position="22"/>
        <end position="304"/>
    </location>
</feature>
<organism evidence="4 5">
    <name type="scientific">Croceibacterium salegens</name>
    <dbReference type="NCBI Taxonomy" id="1737568"/>
    <lineage>
        <taxon>Bacteria</taxon>
        <taxon>Pseudomonadati</taxon>
        <taxon>Pseudomonadota</taxon>
        <taxon>Alphaproteobacteria</taxon>
        <taxon>Sphingomonadales</taxon>
        <taxon>Erythrobacteraceae</taxon>
        <taxon>Croceibacterium</taxon>
    </lineage>
</organism>
<dbReference type="OrthoDB" id="9771666at2"/>
<name>A0A6I4STY5_9SPHN</name>
<feature type="signal peptide" evidence="2">
    <location>
        <begin position="1"/>
        <end position="21"/>
    </location>
</feature>
<proteinExistence type="predicted"/>
<dbReference type="PANTHER" id="PTHR48081">
    <property type="entry name" value="AB HYDROLASE SUPERFAMILY PROTEIN C4A8.06C"/>
    <property type="match status" value="1"/>
</dbReference>
<dbReference type="Proteomes" id="UP000433652">
    <property type="component" value="Unassembled WGS sequence"/>
</dbReference>
<gene>
    <name evidence="4" type="ORF">GRI89_04745</name>
</gene>
<accession>A0A6I4STY5</accession>
<dbReference type="InterPro" id="IPR050300">
    <property type="entry name" value="GDXG_lipolytic_enzyme"/>
</dbReference>
<evidence type="ECO:0000256" key="1">
    <source>
        <dbReference type="ARBA" id="ARBA00022801"/>
    </source>
</evidence>
<dbReference type="SUPFAM" id="SSF53474">
    <property type="entry name" value="alpha/beta-Hydrolases"/>
    <property type="match status" value="1"/>
</dbReference>
<dbReference type="InterPro" id="IPR029058">
    <property type="entry name" value="AB_hydrolase_fold"/>
</dbReference>
<reference evidence="4 5" key="1">
    <citation type="submission" date="2019-12" db="EMBL/GenBank/DDBJ databases">
        <title>Genomic-based taxomic classification of the family Erythrobacteraceae.</title>
        <authorList>
            <person name="Xu L."/>
        </authorList>
    </citation>
    <scope>NUCLEOTIDE SEQUENCE [LARGE SCALE GENOMIC DNA]</scope>
    <source>
        <strain evidence="4 5">MCCC 1K01500</strain>
    </source>
</reference>
<evidence type="ECO:0000256" key="2">
    <source>
        <dbReference type="SAM" id="SignalP"/>
    </source>
</evidence>
<comment type="caution">
    <text evidence="4">The sequence shown here is derived from an EMBL/GenBank/DDBJ whole genome shotgun (WGS) entry which is preliminary data.</text>
</comment>
<protein>
    <submittedName>
        <fullName evidence="4">Alpha/beta hydrolase fold domain-containing protein</fullName>
    </submittedName>
</protein>
<dbReference type="PANTHER" id="PTHR48081:SF6">
    <property type="entry name" value="PEPTIDASE S9 PROLYL OLIGOPEPTIDASE CATALYTIC DOMAIN-CONTAINING PROTEIN"/>
    <property type="match status" value="1"/>
</dbReference>
<dbReference type="Gene3D" id="3.40.50.1820">
    <property type="entry name" value="alpha/beta hydrolase"/>
    <property type="match status" value="1"/>
</dbReference>
<dbReference type="EMBL" id="WTYM01000030">
    <property type="protein sequence ID" value="MXO58848.1"/>
    <property type="molecule type" value="Genomic_DNA"/>
</dbReference>
<evidence type="ECO:0000259" key="3">
    <source>
        <dbReference type="Pfam" id="PF20434"/>
    </source>
</evidence>